<organism evidence="7 8">
    <name type="scientific">Geomesophilobacter sediminis</name>
    <dbReference type="NCBI Taxonomy" id="2798584"/>
    <lineage>
        <taxon>Bacteria</taxon>
        <taxon>Pseudomonadati</taxon>
        <taxon>Thermodesulfobacteriota</taxon>
        <taxon>Desulfuromonadia</taxon>
        <taxon>Geobacterales</taxon>
        <taxon>Geobacteraceae</taxon>
        <taxon>Geomesophilobacter</taxon>
    </lineage>
</organism>
<dbReference type="InterPro" id="IPR006638">
    <property type="entry name" value="Elp3/MiaA/NifB-like_rSAM"/>
</dbReference>
<dbReference type="InterPro" id="IPR051198">
    <property type="entry name" value="BchE-like"/>
</dbReference>
<dbReference type="SFLD" id="SFLDF00303">
    <property type="entry name" value="hopanoid_C2-methyltransferase"/>
    <property type="match status" value="1"/>
</dbReference>
<protein>
    <submittedName>
        <fullName evidence="7">B12-binding domain-containing radical SAM protein</fullName>
    </submittedName>
</protein>
<dbReference type="InterPro" id="IPR006158">
    <property type="entry name" value="Cobalamin-bd"/>
</dbReference>
<dbReference type="InterPro" id="IPR023404">
    <property type="entry name" value="rSAM_horseshoe"/>
</dbReference>
<keyword evidence="5" id="KW-0411">Iron-sulfur</keyword>
<dbReference type="Gene3D" id="3.40.50.280">
    <property type="entry name" value="Cobalamin-binding domain"/>
    <property type="match status" value="1"/>
</dbReference>
<accession>A0A8J7JMD6</accession>
<dbReference type="SFLD" id="SFLDG01082">
    <property type="entry name" value="B12-binding_domain_containing"/>
    <property type="match status" value="1"/>
</dbReference>
<dbReference type="CDD" id="cd01335">
    <property type="entry name" value="Radical_SAM"/>
    <property type="match status" value="1"/>
</dbReference>
<evidence type="ECO:0000256" key="4">
    <source>
        <dbReference type="ARBA" id="ARBA00023004"/>
    </source>
</evidence>
<dbReference type="PANTHER" id="PTHR43409">
    <property type="entry name" value="ANAEROBIC MAGNESIUM-PROTOPORPHYRIN IX MONOMETHYL ESTER CYCLASE-RELATED"/>
    <property type="match status" value="1"/>
</dbReference>
<gene>
    <name evidence="7" type="ORF">JFN93_14280</name>
</gene>
<evidence type="ECO:0000256" key="5">
    <source>
        <dbReference type="ARBA" id="ARBA00023014"/>
    </source>
</evidence>
<keyword evidence="3" id="KW-0479">Metal-binding</keyword>
<keyword evidence="8" id="KW-1185">Reference proteome</keyword>
<dbReference type="AlphaFoldDB" id="A0A8J7JMD6"/>
<dbReference type="InterPro" id="IPR034466">
    <property type="entry name" value="Methyltransferase_Class_B"/>
</dbReference>
<proteinExistence type="predicted"/>
<dbReference type="GO" id="GO:0005829">
    <property type="term" value="C:cytosol"/>
    <property type="evidence" value="ECO:0007669"/>
    <property type="project" value="TreeGrafter"/>
</dbReference>
<dbReference type="SFLD" id="SFLDG01123">
    <property type="entry name" value="methyltransferase_(Class_B)"/>
    <property type="match status" value="1"/>
</dbReference>
<evidence type="ECO:0000256" key="3">
    <source>
        <dbReference type="ARBA" id="ARBA00022723"/>
    </source>
</evidence>
<dbReference type="InterPro" id="IPR025274">
    <property type="entry name" value="DUF4070"/>
</dbReference>
<dbReference type="Pfam" id="PF13282">
    <property type="entry name" value="DUF4070"/>
    <property type="match status" value="1"/>
</dbReference>
<dbReference type="GO" id="GO:0031419">
    <property type="term" value="F:cobalamin binding"/>
    <property type="evidence" value="ECO:0007669"/>
    <property type="project" value="InterPro"/>
</dbReference>
<dbReference type="SMART" id="SM00729">
    <property type="entry name" value="Elp3"/>
    <property type="match status" value="1"/>
</dbReference>
<evidence type="ECO:0000313" key="8">
    <source>
        <dbReference type="Proteomes" id="UP000636888"/>
    </source>
</evidence>
<evidence type="ECO:0000313" key="7">
    <source>
        <dbReference type="EMBL" id="MBJ6725880.1"/>
    </source>
</evidence>
<comment type="caution">
    <text evidence="7">The sequence shown here is derived from an EMBL/GenBank/DDBJ whole genome shotgun (WGS) entry which is preliminary data.</text>
</comment>
<dbReference type="GO" id="GO:0046872">
    <property type="term" value="F:metal ion binding"/>
    <property type="evidence" value="ECO:0007669"/>
    <property type="project" value="UniProtKB-KW"/>
</dbReference>
<reference evidence="7" key="1">
    <citation type="submission" date="2020-12" db="EMBL/GenBank/DDBJ databases">
        <title>Geomonas sp. Red875, isolated from river sediment.</title>
        <authorList>
            <person name="Xu Z."/>
            <person name="Zhang Z."/>
            <person name="Masuda Y."/>
            <person name="Itoh H."/>
            <person name="Senoo K."/>
        </authorList>
    </citation>
    <scope>NUCLEOTIDE SEQUENCE</scope>
    <source>
        <strain evidence="7">Red875</strain>
    </source>
</reference>
<evidence type="ECO:0000256" key="1">
    <source>
        <dbReference type="ARBA" id="ARBA00001966"/>
    </source>
</evidence>
<dbReference type="PROSITE" id="PS51918">
    <property type="entry name" value="RADICAL_SAM"/>
    <property type="match status" value="1"/>
</dbReference>
<dbReference type="EMBL" id="JAEMHM010000011">
    <property type="protein sequence ID" value="MBJ6725880.1"/>
    <property type="molecule type" value="Genomic_DNA"/>
</dbReference>
<dbReference type="RefSeq" id="WP_199384774.1">
    <property type="nucleotide sequence ID" value="NZ_JAEMHM010000011.1"/>
</dbReference>
<dbReference type="Pfam" id="PF04055">
    <property type="entry name" value="Radical_SAM"/>
    <property type="match status" value="1"/>
</dbReference>
<dbReference type="GO" id="GO:0003824">
    <property type="term" value="F:catalytic activity"/>
    <property type="evidence" value="ECO:0007669"/>
    <property type="project" value="InterPro"/>
</dbReference>
<evidence type="ECO:0000259" key="6">
    <source>
        <dbReference type="PROSITE" id="PS51918"/>
    </source>
</evidence>
<dbReference type="PANTHER" id="PTHR43409:SF3">
    <property type="entry name" value="HYPOTHETICAL METHYLTRANSFERASE"/>
    <property type="match status" value="1"/>
</dbReference>
<dbReference type="SFLD" id="SFLDS00029">
    <property type="entry name" value="Radical_SAM"/>
    <property type="match status" value="1"/>
</dbReference>
<dbReference type="GO" id="GO:0051536">
    <property type="term" value="F:iron-sulfur cluster binding"/>
    <property type="evidence" value="ECO:0007669"/>
    <property type="project" value="UniProtKB-KW"/>
</dbReference>
<keyword evidence="4" id="KW-0408">Iron</keyword>
<feature type="domain" description="Radical SAM core" evidence="6">
    <location>
        <begin position="159"/>
        <end position="392"/>
    </location>
</feature>
<dbReference type="SUPFAM" id="SSF102114">
    <property type="entry name" value="Radical SAM enzymes"/>
    <property type="match status" value="1"/>
</dbReference>
<dbReference type="Proteomes" id="UP000636888">
    <property type="component" value="Unassembled WGS sequence"/>
</dbReference>
<dbReference type="CDD" id="cd02068">
    <property type="entry name" value="radical_SAM_B12_BD"/>
    <property type="match status" value="1"/>
</dbReference>
<keyword evidence="2" id="KW-0949">S-adenosyl-L-methionine</keyword>
<dbReference type="InterPro" id="IPR007197">
    <property type="entry name" value="rSAM"/>
</dbReference>
<name>A0A8J7JMD6_9BACT</name>
<sequence>MKILLVYPRNPDTFWTFRHALKFIGRKASFPPLGLLTVAAMLPAEWELRLADLNVRPLRDEEIAWADYVFISAMTIQRDSARQVIERCRCQGVKTVAGGPLFKAEPEEFADVDHLVLGEAEVILPKFLEDLGKGCAAHLYQAEGWADLTQTPIPLWGLIDVRHYAALNIQYCRGCPFDCEFCDITALFGKKPRSKSVEQVIAELEELYRRKWRGAIFFVDDNFIGDKPKLKRVILPRIIDWMAERGYPFYFYTEASINLADDPELMKLMVRAGFQEVFIGIETPHAGGLAETGKVQNGNRDLLESVHRIQQAGLQVHGGFIVGFDSDPPGIFDMQIGFIQQSGIATAMVGTLSALRGTKLYQRLSREGRLLGDTSGNNTAIDLNFVPRMDPDTLIAGYLNILRTVYAPRNYYQRVTSLLKEYRPLQLGRYRFQRGYWGALVKSMFILGILGKERFQYWRLFAWSLLRRPRLFPLAITYAIYGFHFRKVAEKMSVSVEGEQCSSAH</sequence>
<evidence type="ECO:0000256" key="2">
    <source>
        <dbReference type="ARBA" id="ARBA00022691"/>
    </source>
</evidence>
<dbReference type="InterPro" id="IPR058240">
    <property type="entry name" value="rSAM_sf"/>
</dbReference>
<dbReference type="Pfam" id="PF02310">
    <property type="entry name" value="B12-binding"/>
    <property type="match status" value="1"/>
</dbReference>
<comment type="cofactor">
    <cofactor evidence="1">
        <name>[4Fe-4S] cluster</name>
        <dbReference type="ChEBI" id="CHEBI:49883"/>
    </cofactor>
</comment>
<dbReference type="Gene3D" id="3.80.30.20">
    <property type="entry name" value="tm_1862 like domain"/>
    <property type="match status" value="1"/>
</dbReference>
<dbReference type="InterPro" id="IPR034530">
    <property type="entry name" value="HpnP-like"/>
</dbReference>